<reference evidence="1" key="1">
    <citation type="journal article" date="2020" name="Nature">
        <title>Giant virus diversity and host interactions through global metagenomics.</title>
        <authorList>
            <person name="Schulz F."/>
            <person name="Roux S."/>
            <person name="Paez-Espino D."/>
            <person name="Jungbluth S."/>
            <person name="Walsh D.A."/>
            <person name="Denef V.J."/>
            <person name="McMahon K.D."/>
            <person name="Konstantinidis K.T."/>
            <person name="Eloe-Fadrosh E.A."/>
            <person name="Kyrpides N.C."/>
            <person name="Woyke T."/>
        </authorList>
    </citation>
    <scope>NUCLEOTIDE SEQUENCE</scope>
    <source>
        <strain evidence="1">GVMAG-M-3300023179-82</strain>
    </source>
</reference>
<accession>A0A6C0H7G9</accession>
<sequence length="45" mass="5495">MTHMIINTPKIKKNIINIFNKVIINKNHNKLYVYYTNVNYGFIYF</sequence>
<dbReference type="EMBL" id="MN739896">
    <property type="protein sequence ID" value="QHT76337.1"/>
    <property type="molecule type" value="Genomic_DNA"/>
</dbReference>
<evidence type="ECO:0000313" key="1">
    <source>
        <dbReference type="EMBL" id="QHT76337.1"/>
    </source>
</evidence>
<dbReference type="AlphaFoldDB" id="A0A6C0H7G9"/>
<organism evidence="1">
    <name type="scientific">viral metagenome</name>
    <dbReference type="NCBI Taxonomy" id="1070528"/>
    <lineage>
        <taxon>unclassified sequences</taxon>
        <taxon>metagenomes</taxon>
        <taxon>organismal metagenomes</taxon>
    </lineage>
</organism>
<protein>
    <submittedName>
        <fullName evidence="1">Uncharacterized protein</fullName>
    </submittedName>
</protein>
<name>A0A6C0H7G9_9ZZZZ</name>
<proteinExistence type="predicted"/>